<dbReference type="SUPFAM" id="SSF51735">
    <property type="entry name" value="NAD(P)-binding Rossmann-fold domains"/>
    <property type="match status" value="1"/>
</dbReference>
<organism evidence="3 4">
    <name type="scientific">Bauldia litoralis</name>
    <dbReference type="NCBI Taxonomy" id="665467"/>
    <lineage>
        <taxon>Bacteria</taxon>
        <taxon>Pseudomonadati</taxon>
        <taxon>Pseudomonadota</taxon>
        <taxon>Alphaproteobacteria</taxon>
        <taxon>Hyphomicrobiales</taxon>
        <taxon>Kaistiaceae</taxon>
        <taxon>Bauldia</taxon>
    </lineage>
</organism>
<dbReference type="OrthoDB" id="9800252at2"/>
<feature type="domain" description="GFO/IDH/MocA-like oxidoreductase" evidence="2">
    <location>
        <begin position="135"/>
        <end position="237"/>
    </location>
</feature>
<evidence type="ECO:0000259" key="1">
    <source>
        <dbReference type="Pfam" id="PF01408"/>
    </source>
</evidence>
<dbReference type="SUPFAM" id="SSF55347">
    <property type="entry name" value="Glyceraldehyde-3-phosphate dehydrogenase-like, C-terminal domain"/>
    <property type="match status" value="1"/>
</dbReference>
<dbReference type="Pfam" id="PF01408">
    <property type="entry name" value="GFO_IDH_MocA"/>
    <property type="match status" value="1"/>
</dbReference>
<accession>A0A1G6AYU5</accession>
<dbReference type="Gene3D" id="3.30.360.10">
    <property type="entry name" value="Dihydrodipicolinate Reductase, domain 2"/>
    <property type="match status" value="1"/>
</dbReference>
<name>A0A1G6AYU5_9HYPH</name>
<keyword evidence="4" id="KW-1185">Reference proteome</keyword>
<dbReference type="RefSeq" id="WP_090875184.1">
    <property type="nucleotide sequence ID" value="NZ_FMXQ01000002.1"/>
</dbReference>
<evidence type="ECO:0000313" key="3">
    <source>
        <dbReference type="EMBL" id="SDB13577.1"/>
    </source>
</evidence>
<dbReference type="AlphaFoldDB" id="A0A1G6AYU5"/>
<dbReference type="InterPro" id="IPR051317">
    <property type="entry name" value="Gfo/Idh/MocA_oxidoreduct"/>
</dbReference>
<dbReference type="GO" id="GO:0000166">
    <property type="term" value="F:nucleotide binding"/>
    <property type="evidence" value="ECO:0007669"/>
    <property type="project" value="InterPro"/>
</dbReference>
<dbReference type="PANTHER" id="PTHR43708">
    <property type="entry name" value="CONSERVED EXPRESSED OXIDOREDUCTASE (EUROFUNG)"/>
    <property type="match status" value="1"/>
</dbReference>
<evidence type="ECO:0000313" key="4">
    <source>
        <dbReference type="Proteomes" id="UP000199071"/>
    </source>
</evidence>
<dbReference type="PANTHER" id="PTHR43708:SF8">
    <property type="entry name" value="OXIDOREDUCTASE"/>
    <property type="match status" value="1"/>
</dbReference>
<dbReference type="Pfam" id="PF22725">
    <property type="entry name" value="GFO_IDH_MocA_C3"/>
    <property type="match status" value="1"/>
</dbReference>
<dbReference type="EMBL" id="FMXQ01000002">
    <property type="protein sequence ID" value="SDB13577.1"/>
    <property type="molecule type" value="Genomic_DNA"/>
</dbReference>
<dbReference type="Gene3D" id="3.40.50.720">
    <property type="entry name" value="NAD(P)-binding Rossmann-like Domain"/>
    <property type="match status" value="1"/>
</dbReference>
<dbReference type="STRING" id="665467.SAMN02982931_01022"/>
<evidence type="ECO:0000259" key="2">
    <source>
        <dbReference type="Pfam" id="PF22725"/>
    </source>
</evidence>
<sequence>MAKVVQVGLGRWGFDWTKEILPTVPQAEMVGYVDTSAEALARVQGELGIPVDKCFTSLDAALAAVDCDLVLGTLRTEAHFPVAKQVLEAGINVMVEKPFASTISEAKALIAIARAQGKLLAVSQNYRFFPAPILAARLLAEQALGPSDIVRLEFRQHGPTVGHNYMEMPDPLLADMSIHHFDLMRMVLNSEPARLSCRTWNPVESPFHSDPAGVALIEFENGTMVNYQASWMSGGPRTAWAGAWTMDCAEGDIWWTSRDHFGPEKAEDRLIVRRRGAEPVVPDLPAVPFIDRAGSLAAAVEAVDTGKLPPRFPSGEDNLKSLALVAAAILSAKRDGAWVEIDEVLE</sequence>
<dbReference type="Proteomes" id="UP000199071">
    <property type="component" value="Unassembled WGS sequence"/>
</dbReference>
<protein>
    <submittedName>
        <fullName evidence="3">Predicted dehydrogenase</fullName>
    </submittedName>
</protein>
<feature type="domain" description="Gfo/Idh/MocA-like oxidoreductase N-terminal" evidence="1">
    <location>
        <begin position="3"/>
        <end position="122"/>
    </location>
</feature>
<dbReference type="InterPro" id="IPR000683">
    <property type="entry name" value="Gfo/Idh/MocA-like_OxRdtase_N"/>
</dbReference>
<reference evidence="3 4" key="1">
    <citation type="submission" date="2016-10" db="EMBL/GenBank/DDBJ databases">
        <authorList>
            <person name="de Groot N.N."/>
        </authorList>
    </citation>
    <scope>NUCLEOTIDE SEQUENCE [LARGE SCALE GENOMIC DNA]</scope>
    <source>
        <strain evidence="3 4">ATCC 35022</strain>
    </source>
</reference>
<dbReference type="InterPro" id="IPR055170">
    <property type="entry name" value="GFO_IDH_MocA-like_dom"/>
</dbReference>
<proteinExistence type="predicted"/>
<dbReference type="InterPro" id="IPR036291">
    <property type="entry name" value="NAD(P)-bd_dom_sf"/>
</dbReference>
<gene>
    <name evidence="3" type="ORF">SAMN02982931_01022</name>
</gene>